<evidence type="ECO:0000313" key="16">
    <source>
        <dbReference type="Proteomes" id="UP000483802"/>
    </source>
</evidence>
<keyword evidence="8" id="KW-0804">Transcription</keyword>
<dbReference type="EMBL" id="WPNZ01000025">
    <property type="protein sequence ID" value="MVO89617.1"/>
    <property type="molecule type" value="Genomic_DNA"/>
</dbReference>
<dbReference type="InterPro" id="IPR051474">
    <property type="entry name" value="Anti-sigma-K/W_factor"/>
</dbReference>
<feature type="transmembrane region" description="Helical" evidence="12">
    <location>
        <begin position="128"/>
        <end position="152"/>
    </location>
</feature>
<comment type="subcellular location">
    <subcellularLocation>
        <location evidence="2">Cell membrane</location>
    </subcellularLocation>
    <subcellularLocation>
        <location evidence="1">Membrane</location>
        <topology evidence="1">Single-pass membrane protein</topology>
    </subcellularLocation>
</comment>
<evidence type="ECO:0000256" key="5">
    <source>
        <dbReference type="ARBA" id="ARBA00022989"/>
    </source>
</evidence>
<protein>
    <recommendedName>
        <fullName evidence="10">Regulator of SigK</fullName>
    </recommendedName>
    <alternativeName>
        <fullName evidence="9">Sigma-K anti-sigma factor RskA</fullName>
    </alternativeName>
</protein>
<evidence type="ECO:0000259" key="14">
    <source>
        <dbReference type="Pfam" id="PF22618"/>
    </source>
</evidence>
<accession>A0A6L6X7E1</accession>
<evidence type="ECO:0000256" key="1">
    <source>
        <dbReference type="ARBA" id="ARBA00004167"/>
    </source>
</evidence>
<evidence type="ECO:0000256" key="4">
    <source>
        <dbReference type="ARBA" id="ARBA00022692"/>
    </source>
</evidence>
<sequence length="282" mass="29286">MRPRGGRLSRIREYAGGLRVGRGLHSLAVPYALDALDPAETRRFEGHLERCPRCTDEVRALAADTVRLARAASVPAPPDLRERILAAVRATEQEAPEPGPDAVRGPGQAPVPGARDGRSAPARGRAPVLVALAASAAVLAMVAAGLLAFALVRTDERLDEERAAAREIAHVLAAPDARAAEARDPRGRGLGVVASRERRQAVVTAAGLGGPPEGRAHQLWVTRAGAAPRSLGLVDGETPVVAHDLRTDAESLAVTVEPAGGSVRPTTAPVVQLALNSVGFGE</sequence>
<evidence type="ECO:0000256" key="10">
    <source>
        <dbReference type="ARBA" id="ARBA00030803"/>
    </source>
</evidence>
<evidence type="ECO:0000313" key="15">
    <source>
        <dbReference type="EMBL" id="MVO89617.1"/>
    </source>
</evidence>
<gene>
    <name evidence="15" type="ORF">GPA10_33925</name>
</gene>
<comment type="caution">
    <text evidence="15">The sequence shown here is derived from an EMBL/GenBank/DDBJ whole genome shotgun (WGS) entry which is preliminary data.</text>
</comment>
<evidence type="ECO:0000259" key="13">
    <source>
        <dbReference type="Pfam" id="PF10099"/>
    </source>
</evidence>
<dbReference type="GO" id="GO:0005886">
    <property type="term" value="C:plasma membrane"/>
    <property type="evidence" value="ECO:0007669"/>
    <property type="project" value="UniProtKB-SubCell"/>
</dbReference>
<reference evidence="15 16" key="1">
    <citation type="submission" date="2019-11" db="EMBL/GenBank/DDBJ databases">
        <title>Streptomyces typhae sp. nov., a novel endophytic actinomycete isolated from the root of cattail pollen (Typha angustifolia L.).</title>
        <authorList>
            <person name="Peng C."/>
        </authorList>
    </citation>
    <scope>NUCLEOTIDE SEQUENCE [LARGE SCALE GENOMIC DNA]</scope>
    <source>
        <strain evidence="16">p1417</strain>
    </source>
</reference>
<keyword evidence="16" id="KW-1185">Reference proteome</keyword>
<keyword evidence="4 12" id="KW-0812">Transmembrane</keyword>
<dbReference type="GO" id="GO:0016989">
    <property type="term" value="F:sigma factor antagonist activity"/>
    <property type="evidence" value="ECO:0007669"/>
    <property type="project" value="TreeGrafter"/>
</dbReference>
<dbReference type="RefSeq" id="WP_157168803.1">
    <property type="nucleotide sequence ID" value="NZ_WPNZ01000025.1"/>
</dbReference>
<feature type="domain" description="Anti-sigma K factor RskA C-terminal" evidence="13">
    <location>
        <begin position="133"/>
        <end position="270"/>
    </location>
</feature>
<keyword evidence="5 12" id="KW-1133">Transmembrane helix</keyword>
<keyword evidence="6" id="KW-0805">Transcription regulation</keyword>
<dbReference type="Gene3D" id="1.10.10.1320">
    <property type="entry name" value="Anti-sigma factor, zinc-finger domain"/>
    <property type="match status" value="1"/>
</dbReference>
<dbReference type="PANTHER" id="PTHR37461:SF1">
    <property type="entry name" value="ANTI-SIGMA-K FACTOR RSKA"/>
    <property type="match status" value="1"/>
</dbReference>
<keyword evidence="3" id="KW-1003">Cell membrane</keyword>
<evidence type="ECO:0000256" key="7">
    <source>
        <dbReference type="ARBA" id="ARBA00023136"/>
    </source>
</evidence>
<dbReference type="GO" id="GO:0006417">
    <property type="term" value="P:regulation of translation"/>
    <property type="evidence" value="ECO:0007669"/>
    <property type="project" value="TreeGrafter"/>
</dbReference>
<dbReference type="AlphaFoldDB" id="A0A6L6X7E1"/>
<dbReference type="InterPro" id="IPR053877">
    <property type="entry name" value="RskA_N"/>
</dbReference>
<evidence type="ECO:0000256" key="8">
    <source>
        <dbReference type="ARBA" id="ARBA00023163"/>
    </source>
</evidence>
<keyword evidence="7 12" id="KW-0472">Membrane</keyword>
<evidence type="ECO:0000256" key="12">
    <source>
        <dbReference type="SAM" id="Phobius"/>
    </source>
</evidence>
<dbReference type="Pfam" id="PF22618">
    <property type="entry name" value="RskA_N"/>
    <property type="match status" value="1"/>
</dbReference>
<organism evidence="15 16">
    <name type="scientific">Streptomyces typhae</name>
    <dbReference type="NCBI Taxonomy" id="2681492"/>
    <lineage>
        <taxon>Bacteria</taxon>
        <taxon>Bacillati</taxon>
        <taxon>Actinomycetota</taxon>
        <taxon>Actinomycetes</taxon>
        <taxon>Kitasatosporales</taxon>
        <taxon>Streptomycetaceae</taxon>
        <taxon>Streptomyces</taxon>
    </lineage>
</organism>
<evidence type="ECO:0000256" key="2">
    <source>
        <dbReference type="ARBA" id="ARBA00004236"/>
    </source>
</evidence>
<evidence type="ECO:0000256" key="6">
    <source>
        <dbReference type="ARBA" id="ARBA00023015"/>
    </source>
</evidence>
<feature type="region of interest" description="Disordered" evidence="11">
    <location>
        <begin position="91"/>
        <end position="121"/>
    </location>
</feature>
<dbReference type="InterPro" id="IPR018764">
    <property type="entry name" value="RskA_C"/>
</dbReference>
<evidence type="ECO:0000256" key="11">
    <source>
        <dbReference type="SAM" id="MobiDB-lite"/>
    </source>
</evidence>
<dbReference type="InterPro" id="IPR041916">
    <property type="entry name" value="Anti_sigma_zinc_sf"/>
</dbReference>
<dbReference type="Proteomes" id="UP000483802">
    <property type="component" value="Unassembled WGS sequence"/>
</dbReference>
<feature type="domain" description="Anti-sigma-K factor RskA N-terminal" evidence="14">
    <location>
        <begin position="24"/>
        <end position="60"/>
    </location>
</feature>
<proteinExistence type="predicted"/>
<evidence type="ECO:0000256" key="3">
    <source>
        <dbReference type="ARBA" id="ARBA00022475"/>
    </source>
</evidence>
<dbReference type="PANTHER" id="PTHR37461">
    <property type="entry name" value="ANTI-SIGMA-K FACTOR RSKA"/>
    <property type="match status" value="1"/>
</dbReference>
<name>A0A6L6X7E1_9ACTN</name>
<evidence type="ECO:0000256" key="9">
    <source>
        <dbReference type="ARBA" id="ARBA00029829"/>
    </source>
</evidence>
<dbReference type="Pfam" id="PF10099">
    <property type="entry name" value="RskA_C"/>
    <property type="match status" value="1"/>
</dbReference>